<protein>
    <submittedName>
        <fullName evidence="2">Uncharacterized protein</fullName>
    </submittedName>
</protein>
<accession>A0A9W9X4F9</accession>
<evidence type="ECO:0000313" key="3">
    <source>
        <dbReference type="Proteomes" id="UP001147760"/>
    </source>
</evidence>
<dbReference type="Proteomes" id="UP001147760">
    <property type="component" value="Unassembled WGS sequence"/>
</dbReference>
<name>A0A9W9X4F9_9EURO</name>
<reference evidence="2" key="2">
    <citation type="journal article" date="2023" name="IMA Fungus">
        <title>Comparative genomic study of the Penicillium genus elucidates a diverse pangenome and 15 lateral gene transfer events.</title>
        <authorList>
            <person name="Petersen C."/>
            <person name="Sorensen T."/>
            <person name="Nielsen M.R."/>
            <person name="Sondergaard T.E."/>
            <person name="Sorensen J.L."/>
            <person name="Fitzpatrick D.A."/>
            <person name="Frisvad J.C."/>
            <person name="Nielsen K.L."/>
        </authorList>
    </citation>
    <scope>NUCLEOTIDE SEQUENCE</scope>
    <source>
        <strain evidence="2">IBT 17660</strain>
    </source>
</reference>
<evidence type="ECO:0000313" key="2">
    <source>
        <dbReference type="EMBL" id="KAJ5483762.1"/>
    </source>
</evidence>
<keyword evidence="3" id="KW-1185">Reference proteome</keyword>
<reference evidence="2" key="1">
    <citation type="submission" date="2022-12" db="EMBL/GenBank/DDBJ databases">
        <authorList>
            <person name="Petersen C."/>
        </authorList>
    </citation>
    <scope>NUCLEOTIDE SEQUENCE</scope>
    <source>
        <strain evidence="2">IBT 17660</strain>
    </source>
</reference>
<dbReference type="OrthoDB" id="3262926at2759"/>
<comment type="caution">
    <text evidence="2">The sequence shown here is derived from an EMBL/GenBank/DDBJ whole genome shotgun (WGS) entry which is preliminary data.</text>
</comment>
<proteinExistence type="predicted"/>
<organism evidence="2 3">
    <name type="scientific">Penicillium desertorum</name>
    <dbReference type="NCBI Taxonomy" id="1303715"/>
    <lineage>
        <taxon>Eukaryota</taxon>
        <taxon>Fungi</taxon>
        <taxon>Dikarya</taxon>
        <taxon>Ascomycota</taxon>
        <taxon>Pezizomycotina</taxon>
        <taxon>Eurotiomycetes</taxon>
        <taxon>Eurotiomycetidae</taxon>
        <taxon>Eurotiales</taxon>
        <taxon>Aspergillaceae</taxon>
        <taxon>Penicillium</taxon>
    </lineage>
</organism>
<feature type="compositionally biased region" description="Basic and acidic residues" evidence="1">
    <location>
        <begin position="12"/>
        <end position="21"/>
    </location>
</feature>
<sequence length="159" mass="18099">MGKGAELSELGDSLKTEEPSHPRTCALRIGQGTCIIGNVSKANQVAPAPSARPRWRLIAPASHQQVVDLPEEPKMRKAKLIGRRARPGDSYTYIVQTEEEARKLMYYETNGYNEAHYLIYFDKEEPVEASIENFCVCRCKCFVRTFDRKLWLHQIGNLV</sequence>
<gene>
    <name evidence="2" type="ORF">N7530_003008</name>
</gene>
<feature type="region of interest" description="Disordered" evidence="1">
    <location>
        <begin position="1"/>
        <end position="22"/>
    </location>
</feature>
<dbReference type="EMBL" id="JAPWDO010000002">
    <property type="protein sequence ID" value="KAJ5483762.1"/>
    <property type="molecule type" value="Genomic_DNA"/>
</dbReference>
<evidence type="ECO:0000256" key="1">
    <source>
        <dbReference type="SAM" id="MobiDB-lite"/>
    </source>
</evidence>
<dbReference type="AlphaFoldDB" id="A0A9W9X4F9"/>